<feature type="non-terminal residue" evidence="1">
    <location>
        <position position="1"/>
    </location>
</feature>
<proteinExistence type="predicted"/>
<evidence type="ECO:0000313" key="1">
    <source>
        <dbReference type="EMBL" id="CAF4295870.1"/>
    </source>
</evidence>
<organism evidence="1 2">
    <name type="scientific">Rotaria sordida</name>
    <dbReference type="NCBI Taxonomy" id="392033"/>
    <lineage>
        <taxon>Eukaryota</taxon>
        <taxon>Metazoa</taxon>
        <taxon>Spiralia</taxon>
        <taxon>Gnathifera</taxon>
        <taxon>Rotifera</taxon>
        <taxon>Eurotatoria</taxon>
        <taxon>Bdelloidea</taxon>
        <taxon>Philodinida</taxon>
        <taxon>Philodinidae</taxon>
        <taxon>Rotaria</taxon>
    </lineage>
</organism>
<comment type="caution">
    <text evidence="1">The sequence shown here is derived from an EMBL/GenBank/DDBJ whole genome shotgun (WGS) entry which is preliminary data.</text>
</comment>
<sequence length="82" mass="9110">YDADEPIDVSVFLSSSNPQTDEKTTINATSLTNESQISFEIYEAAYEEEPEEDLAPIDGTIISHLISQTSLILNVKDKIFLT</sequence>
<evidence type="ECO:0000313" key="2">
    <source>
        <dbReference type="Proteomes" id="UP000663874"/>
    </source>
</evidence>
<name>A0A820HQP1_9BILA</name>
<protein>
    <submittedName>
        <fullName evidence="1">Uncharacterized protein</fullName>
    </submittedName>
</protein>
<dbReference type="EMBL" id="CAJOBE010032166">
    <property type="protein sequence ID" value="CAF4295870.1"/>
    <property type="molecule type" value="Genomic_DNA"/>
</dbReference>
<accession>A0A820HQP1</accession>
<reference evidence="1" key="1">
    <citation type="submission" date="2021-02" db="EMBL/GenBank/DDBJ databases">
        <authorList>
            <person name="Nowell W R."/>
        </authorList>
    </citation>
    <scope>NUCLEOTIDE SEQUENCE</scope>
</reference>
<gene>
    <name evidence="1" type="ORF">FNK824_LOCUS40449</name>
</gene>
<dbReference type="Proteomes" id="UP000663874">
    <property type="component" value="Unassembled WGS sequence"/>
</dbReference>
<dbReference type="AlphaFoldDB" id="A0A820HQP1"/>